<reference evidence="1" key="1">
    <citation type="journal article" date="2021" name="Proc. Natl. Acad. Sci. U.S.A.">
        <title>A Catalog of Tens of Thousands of Viruses from Human Metagenomes Reveals Hidden Associations with Chronic Diseases.</title>
        <authorList>
            <person name="Tisza M.J."/>
            <person name="Buck C.B."/>
        </authorList>
    </citation>
    <scope>NUCLEOTIDE SEQUENCE</scope>
    <source>
        <strain evidence="1">Ct1yA16</strain>
    </source>
</reference>
<sequence>MSIGSGDLITRIYSNFRGVDFSNHEVSQYRSPDSKNIWKNYKKLGKCIESRPDIELFKSFNNTIFGLFFYTINTVEHMIIHCGTSLYDYNMETKEQKTIKATGMNPKRSQSFIYNNILYIKDGINYLEYNGEECKTVEGYIPTTSISRKPEGGGTQYQDINLLTGYRKNTFCADGTSKEYYLDTTEIETGKTRCWIDGVETKAFTVNTLKGCITFTTAPNEPNTDGQDNVIIQFCKTIPGYRERITKCTILEPFDNRVFFAGNQDYPNTLFHSSLENPRYVSDTDYYEEGLDSANIRALVAGNNALWVFKEPSQANTTVFYHTPATYDTGKAYPSTHSSISTGCVATGLNFNDDIVLFSDRGMEGISSDVTTEQVLQHRSSLVDSKLLQEENYKNLIVQEYDGYLLVIVDNHIYLANSRDKFTLDNHVEYEWFYWELNKIITYATVKNGILYLCSDDGIYTLTKVNTSIEAYWCTCQDSFDTEQYQKITNKKGCVLNIDGDEISLYVRTDNNEFEKIEDYKNTKGYIIPRIKQKKWKEIQFKFMSNVPFSIYDFTIQSYIGSFVKR</sequence>
<evidence type="ECO:0000313" key="1">
    <source>
        <dbReference type="EMBL" id="DAF61755.1"/>
    </source>
</evidence>
<proteinExistence type="predicted"/>
<protein>
    <submittedName>
        <fullName evidence="1">Stabilization protein</fullName>
    </submittedName>
</protein>
<dbReference type="EMBL" id="BK032816">
    <property type="protein sequence ID" value="DAF61755.1"/>
    <property type="molecule type" value="Genomic_DNA"/>
</dbReference>
<name>A0A8S5TFF5_9CAUD</name>
<organism evidence="1">
    <name type="scientific">Siphoviridae sp. ct1yA16</name>
    <dbReference type="NCBI Taxonomy" id="2827767"/>
    <lineage>
        <taxon>Viruses</taxon>
        <taxon>Duplodnaviria</taxon>
        <taxon>Heunggongvirae</taxon>
        <taxon>Uroviricota</taxon>
        <taxon>Caudoviricetes</taxon>
    </lineage>
</organism>
<accession>A0A8S5TFF5</accession>